<comment type="caution">
    <text evidence="2">The sequence shown here is derived from an EMBL/GenBank/DDBJ whole genome shotgun (WGS) entry which is preliminary data.</text>
</comment>
<keyword evidence="3" id="KW-1185">Reference proteome</keyword>
<dbReference type="EMBL" id="MAYH01000003">
    <property type="protein sequence ID" value="OCA76681.1"/>
    <property type="molecule type" value="Genomic_DNA"/>
</dbReference>
<evidence type="ECO:0000313" key="3">
    <source>
        <dbReference type="Proteomes" id="UP000092651"/>
    </source>
</evidence>
<keyword evidence="1" id="KW-1133">Transmembrane helix</keyword>
<protein>
    <submittedName>
        <fullName evidence="2">Uncharacterized protein</fullName>
    </submittedName>
</protein>
<feature type="transmembrane region" description="Helical" evidence="1">
    <location>
        <begin position="55"/>
        <end position="76"/>
    </location>
</feature>
<feature type="transmembrane region" description="Helical" evidence="1">
    <location>
        <begin position="166"/>
        <end position="186"/>
    </location>
</feature>
<sequence length="338" mass="39608">MAVNKFIFRAYPNFLKRIIILIVSLLVCVILSYFIPGWGYLNTHLAALESYFGRYIPMGILLLFYFSLFLILYIALFNRFSRNFYISATNNNEYILSDHNQNETLIRKEDIQFISEKTFRIKNIKGTLRKHPKGISVDAFRQYLNEIKNQQAVGSSFSGTILPMSVVYLSLAVVFVLYIAYSIILFKLLQPHIDALQMLFRAKSPLLMIMISIPFMAVFFLVMYYMFQQTVLRKQLIKIDWSPNQITASVGSKKYDFKKSEVKTSVFFINRLTHLSKWLIIEQKQGIRYIVLNKDDNNPDYQEFINSYIRYFDIDIENTITTIGSSGSILMKKKYTHE</sequence>
<keyword evidence="1" id="KW-0472">Membrane</keyword>
<accession>A0A1B8ZYK7</accession>
<feature type="transmembrane region" description="Helical" evidence="1">
    <location>
        <begin position="206"/>
        <end position="227"/>
    </location>
</feature>
<dbReference type="AlphaFoldDB" id="A0A1B8ZYK7"/>
<reference evidence="2 3" key="1">
    <citation type="submission" date="2016-07" db="EMBL/GenBank/DDBJ databases">
        <authorList>
            <person name="Jeong J.-J."/>
            <person name="Kim D.W."/>
            <person name="Sang M.K."/>
            <person name="Choi I.-G."/>
            <person name="Kim K.D."/>
        </authorList>
    </citation>
    <scope>NUCLEOTIDE SEQUENCE [LARGE SCALE GENOMIC DNA]</scope>
    <source>
        <strain evidence="2 3">UTM-3</strain>
    </source>
</reference>
<evidence type="ECO:0000256" key="1">
    <source>
        <dbReference type="SAM" id="Phobius"/>
    </source>
</evidence>
<proteinExistence type="predicted"/>
<keyword evidence="1" id="KW-0812">Transmembrane</keyword>
<dbReference type="Proteomes" id="UP000092651">
    <property type="component" value="Unassembled WGS sequence"/>
</dbReference>
<evidence type="ECO:0000313" key="2">
    <source>
        <dbReference type="EMBL" id="OCA76681.1"/>
    </source>
</evidence>
<feature type="transmembrane region" description="Helical" evidence="1">
    <location>
        <begin position="14"/>
        <end position="35"/>
    </location>
</feature>
<gene>
    <name evidence="2" type="ORF">BBI01_21955</name>
</gene>
<organism evidence="2 3">
    <name type="scientific">Chryseobacterium artocarpi</name>
    <dbReference type="NCBI Taxonomy" id="1414727"/>
    <lineage>
        <taxon>Bacteria</taxon>
        <taxon>Pseudomonadati</taxon>
        <taxon>Bacteroidota</taxon>
        <taxon>Flavobacteriia</taxon>
        <taxon>Flavobacteriales</taxon>
        <taxon>Weeksellaceae</taxon>
        <taxon>Chryseobacterium group</taxon>
        <taxon>Chryseobacterium</taxon>
    </lineage>
</organism>
<name>A0A1B8ZYK7_9FLAO</name>